<dbReference type="CDD" id="cd04910">
    <property type="entry name" value="ACT_AK-Ectoine_1"/>
    <property type="match status" value="1"/>
</dbReference>
<dbReference type="PANTHER" id="PTHR21499:SF3">
    <property type="entry name" value="ASPARTOKINASE"/>
    <property type="match status" value="1"/>
</dbReference>
<organism evidence="10 11">
    <name type="scientific">Reinekea thalattae</name>
    <dbReference type="NCBI Taxonomy" id="2593301"/>
    <lineage>
        <taxon>Bacteria</taxon>
        <taxon>Pseudomonadati</taxon>
        <taxon>Pseudomonadota</taxon>
        <taxon>Gammaproteobacteria</taxon>
        <taxon>Oceanospirillales</taxon>
        <taxon>Saccharospirillaceae</taxon>
        <taxon>Reinekea</taxon>
    </lineage>
</organism>
<dbReference type="GO" id="GO:0009089">
    <property type="term" value="P:lysine biosynthetic process via diaminopimelate"/>
    <property type="evidence" value="ECO:0007669"/>
    <property type="project" value="TreeGrafter"/>
</dbReference>
<feature type="domain" description="CASTOR ACT" evidence="9">
    <location>
        <begin position="393"/>
        <end position="458"/>
    </location>
</feature>
<keyword evidence="3 10" id="KW-0808">Transferase</keyword>
<evidence type="ECO:0000256" key="2">
    <source>
        <dbReference type="ARBA" id="ARBA00013059"/>
    </source>
</evidence>
<keyword evidence="11" id="KW-1185">Reference proteome</keyword>
<evidence type="ECO:0000259" key="8">
    <source>
        <dbReference type="Pfam" id="PF00696"/>
    </source>
</evidence>
<dbReference type="EC" id="2.7.2.4" evidence="2"/>
<name>A0A5C8Z2G5_9GAMM</name>
<reference evidence="10 11" key="1">
    <citation type="submission" date="2019-07" db="EMBL/GenBank/DDBJ databases">
        <title>Reinekea sp. strain SSH23 genome sequencing and assembly.</title>
        <authorList>
            <person name="Kim I."/>
        </authorList>
    </citation>
    <scope>NUCLEOTIDE SEQUENCE [LARGE SCALE GENOMIC DNA]</scope>
    <source>
        <strain evidence="10 11">SSH23</strain>
    </source>
</reference>
<dbReference type="RefSeq" id="WP_147714898.1">
    <property type="nucleotide sequence ID" value="NZ_VKAD01000003.1"/>
</dbReference>
<dbReference type="AlphaFoldDB" id="A0A5C8Z2G5"/>
<evidence type="ECO:0000259" key="9">
    <source>
        <dbReference type="Pfam" id="PF13840"/>
    </source>
</evidence>
<dbReference type="InterPro" id="IPR045865">
    <property type="entry name" value="ACT-like_dom_sf"/>
</dbReference>
<keyword evidence="4" id="KW-0547">Nucleotide-binding</keyword>
<evidence type="ECO:0000256" key="4">
    <source>
        <dbReference type="ARBA" id="ARBA00022741"/>
    </source>
</evidence>
<keyword evidence="6" id="KW-0067">ATP-binding</keyword>
<dbReference type="Pfam" id="PF00696">
    <property type="entry name" value="AA_kinase"/>
    <property type="match status" value="1"/>
</dbReference>
<dbReference type="InterPro" id="IPR001048">
    <property type="entry name" value="Asp/Glu/Uridylate_kinase"/>
</dbReference>
<dbReference type="InterPro" id="IPR036393">
    <property type="entry name" value="AceGlu_kinase-like_sf"/>
</dbReference>
<evidence type="ECO:0000313" key="11">
    <source>
        <dbReference type="Proteomes" id="UP000321764"/>
    </source>
</evidence>
<comment type="catalytic activity">
    <reaction evidence="7">
        <text>L-aspartate + ATP = 4-phospho-L-aspartate + ADP</text>
        <dbReference type="Rhea" id="RHEA:23776"/>
        <dbReference type="ChEBI" id="CHEBI:29991"/>
        <dbReference type="ChEBI" id="CHEBI:30616"/>
        <dbReference type="ChEBI" id="CHEBI:57535"/>
        <dbReference type="ChEBI" id="CHEBI:456216"/>
        <dbReference type="EC" id="2.7.2.4"/>
    </reaction>
</comment>
<dbReference type="GO" id="GO:0005524">
    <property type="term" value="F:ATP binding"/>
    <property type="evidence" value="ECO:0007669"/>
    <property type="project" value="UniProtKB-KW"/>
</dbReference>
<protein>
    <recommendedName>
        <fullName evidence="2">aspartate kinase</fullName>
        <ecNumber evidence="2">2.7.2.4</ecNumber>
    </recommendedName>
</protein>
<dbReference type="Gene3D" id="3.40.1160.10">
    <property type="entry name" value="Acetylglutamate kinase-like"/>
    <property type="match status" value="1"/>
</dbReference>
<accession>A0A5C8Z2G5</accession>
<dbReference type="Proteomes" id="UP000321764">
    <property type="component" value="Unassembled WGS sequence"/>
</dbReference>
<comment type="similarity">
    <text evidence="1">Belongs to the aspartokinase family.</text>
</comment>
<keyword evidence="5 10" id="KW-0418">Kinase</keyword>
<dbReference type="PANTHER" id="PTHR21499">
    <property type="entry name" value="ASPARTATE KINASE"/>
    <property type="match status" value="1"/>
</dbReference>
<dbReference type="OrthoDB" id="9799110at2"/>
<dbReference type="GO" id="GO:0005829">
    <property type="term" value="C:cytosol"/>
    <property type="evidence" value="ECO:0007669"/>
    <property type="project" value="TreeGrafter"/>
</dbReference>
<dbReference type="Gene3D" id="3.30.2130.10">
    <property type="entry name" value="VC0802-like"/>
    <property type="match status" value="1"/>
</dbReference>
<dbReference type="NCBIfam" id="NF006614">
    <property type="entry name" value="PRK09181.1"/>
    <property type="match status" value="1"/>
</dbReference>
<feature type="domain" description="Aspartate/glutamate/uridylate kinase" evidence="8">
    <location>
        <begin position="3"/>
        <end position="294"/>
    </location>
</feature>
<evidence type="ECO:0000256" key="3">
    <source>
        <dbReference type="ARBA" id="ARBA00022679"/>
    </source>
</evidence>
<proteinExistence type="inferred from homology"/>
<evidence type="ECO:0000256" key="7">
    <source>
        <dbReference type="ARBA" id="ARBA00047872"/>
    </source>
</evidence>
<dbReference type="GO" id="GO:0004072">
    <property type="term" value="F:aspartate kinase activity"/>
    <property type="evidence" value="ECO:0007669"/>
    <property type="project" value="UniProtKB-EC"/>
</dbReference>
<dbReference type="SUPFAM" id="SSF55021">
    <property type="entry name" value="ACT-like"/>
    <property type="match status" value="1"/>
</dbReference>
<dbReference type="InterPro" id="IPR027795">
    <property type="entry name" value="CASTOR_ACT_dom"/>
</dbReference>
<evidence type="ECO:0000256" key="5">
    <source>
        <dbReference type="ARBA" id="ARBA00022777"/>
    </source>
</evidence>
<dbReference type="GO" id="GO:0009090">
    <property type="term" value="P:homoserine biosynthetic process"/>
    <property type="evidence" value="ECO:0007669"/>
    <property type="project" value="TreeGrafter"/>
</dbReference>
<sequence length="475" mass="52641">MHTVEKIGGTSMSDYSSVRDNIVLQPSTGDGYYNRVFVVSAYGGITDKLLSHKKNGQPGVYQLFSSSVEDDSWLAALEQVQQAMHQLNAEFFNDPSLADHFVNERLLDAKKCLLDLQSLCRHGHFSLDTHLHTVREMLASIGEAHSAWNMTELLQRDGINARFVDLSGWRAQHHTTLDERIVAAFETVDLDKELPIVTGYAHTSEGLMTTFDRGYSEMTFSRLAVVTHAAEAIIHKEFHLSSADPRLVGEGNAVPIGRTNYDVADQLANLGMEAIHPKAAKGLRQNNIPLRVKNTFEPQHYGTLITGEYVSETPCVEIIAGTQGVYALEVFDQDMAGLFHSYDAKIIQVIKEYRAHIVSKDINANTVTHYLSTNLKTVNRIRRKLESLFVEAEIDQKKVAVVSAIGSDLKISGMLASASSALADAGIDILAVHQCMRQVEVQFVINEQDYQQAVKTLHAAFVEVFDHGRAICLAS</sequence>
<dbReference type="Pfam" id="PF13840">
    <property type="entry name" value="ACT_7"/>
    <property type="match status" value="1"/>
</dbReference>
<evidence type="ECO:0000313" key="10">
    <source>
        <dbReference type="EMBL" id="TXR51403.1"/>
    </source>
</evidence>
<evidence type="ECO:0000256" key="6">
    <source>
        <dbReference type="ARBA" id="ARBA00022840"/>
    </source>
</evidence>
<gene>
    <name evidence="10" type="ORF">FME95_12820</name>
</gene>
<comment type="caution">
    <text evidence="10">The sequence shown here is derived from an EMBL/GenBank/DDBJ whole genome shotgun (WGS) entry which is preliminary data.</text>
</comment>
<dbReference type="EMBL" id="VKAD01000003">
    <property type="protein sequence ID" value="TXR51403.1"/>
    <property type="molecule type" value="Genomic_DNA"/>
</dbReference>
<evidence type="ECO:0000256" key="1">
    <source>
        <dbReference type="ARBA" id="ARBA00010122"/>
    </source>
</evidence>
<dbReference type="SUPFAM" id="SSF53633">
    <property type="entry name" value="Carbamate kinase-like"/>
    <property type="match status" value="1"/>
</dbReference>